<feature type="domain" description="Cysteine-rich" evidence="1">
    <location>
        <begin position="137"/>
        <end position="221"/>
    </location>
</feature>
<reference evidence="2 3" key="1">
    <citation type="submission" date="2023-12" db="EMBL/GenBank/DDBJ databases">
        <title>Gut-associated functions are favored during microbiome assembly across C. elegans life.</title>
        <authorList>
            <person name="Zimmermann J."/>
        </authorList>
    </citation>
    <scope>NUCLEOTIDE SEQUENCE [LARGE SCALE GENOMIC DNA]</scope>
    <source>
        <strain evidence="2 3">JUb134</strain>
    </source>
</reference>
<evidence type="ECO:0000313" key="3">
    <source>
        <dbReference type="Proteomes" id="UP001380365"/>
    </source>
</evidence>
<accession>A0ABU8QAL5</accession>
<name>A0ABU8QAL5_9SPHN</name>
<protein>
    <submittedName>
        <fullName evidence="2">(Fe-S)-binding protein</fullName>
    </submittedName>
</protein>
<gene>
    <name evidence="2" type="ORF">WH159_18545</name>
</gene>
<dbReference type="EMBL" id="JBBGZA010000003">
    <property type="protein sequence ID" value="MEJ5096514.1"/>
    <property type="molecule type" value="Genomic_DNA"/>
</dbReference>
<keyword evidence="3" id="KW-1185">Reference proteome</keyword>
<dbReference type="RefSeq" id="WP_132883665.1">
    <property type="nucleotide sequence ID" value="NZ_JBBGZA010000003.1"/>
</dbReference>
<dbReference type="Pfam" id="PF02754">
    <property type="entry name" value="CCG"/>
    <property type="match status" value="2"/>
</dbReference>
<proteinExistence type="predicted"/>
<organism evidence="2 3">
    <name type="scientific">Sphingomonas molluscorum</name>
    <dbReference type="NCBI Taxonomy" id="418184"/>
    <lineage>
        <taxon>Bacteria</taxon>
        <taxon>Pseudomonadati</taxon>
        <taxon>Pseudomonadota</taxon>
        <taxon>Alphaproteobacteria</taxon>
        <taxon>Sphingomonadales</taxon>
        <taxon>Sphingomonadaceae</taxon>
        <taxon>Sphingomonas</taxon>
    </lineage>
</organism>
<feature type="domain" description="Cysteine-rich" evidence="1">
    <location>
        <begin position="9"/>
        <end position="89"/>
    </location>
</feature>
<dbReference type="Proteomes" id="UP001380365">
    <property type="component" value="Unassembled WGS sequence"/>
</dbReference>
<dbReference type="PANTHER" id="PTHR30296">
    <property type="entry name" value="UNCHARACTERIZED PROTEIN YKGE"/>
    <property type="match status" value="1"/>
</dbReference>
<dbReference type="InterPro" id="IPR004017">
    <property type="entry name" value="Cys_rich_dom"/>
</dbReference>
<comment type="caution">
    <text evidence="2">The sequence shown here is derived from an EMBL/GenBank/DDBJ whole genome shotgun (WGS) entry which is preliminary data.</text>
</comment>
<evidence type="ECO:0000313" key="2">
    <source>
        <dbReference type="EMBL" id="MEJ5096514.1"/>
    </source>
</evidence>
<dbReference type="PANTHER" id="PTHR30296:SF0">
    <property type="entry name" value="LACTATE UTILIZATION PROTEIN A"/>
    <property type="match status" value="1"/>
</dbReference>
<evidence type="ECO:0000259" key="1">
    <source>
        <dbReference type="Pfam" id="PF02754"/>
    </source>
</evidence>
<sequence length="254" mass="26413">MPPSPRPSVALFVTCLVDAMRPRIGFAALAALEDAGCEVVVPAEQTCCGQPALNSGDAAAAAAIARQTIALLEPYEAVVVPSGSCAATIACHYPELLANDPAWLPRAQALASRTYEILTYLDQVCDWRPSAALDASVAYHDSCSGLRELGIKQQPRRLLSHVKGLRQVPLAGAETCCGFGGTFCVKYPSISNAIVEEKAAAIEASGADLLLSGDLGCLMNMAGKLHRRGASTRAFHTLEVLAGVADGPAIGEAP</sequence>